<dbReference type="InterPro" id="IPR011712">
    <property type="entry name" value="Sig_transdc_His_kin_sub3_dim/P"/>
</dbReference>
<dbReference type="GO" id="GO:0046983">
    <property type="term" value="F:protein dimerization activity"/>
    <property type="evidence" value="ECO:0007669"/>
    <property type="project" value="InterPro"/>
</dbReference>
<dbReference type="GO" id="GO:0016020">
    <property type="term" value="C:membrane"/>
    <property type="evidence" value="ECO:0007669"/>
    <property type="project" value="InterPro"/>
</dbReference>
<evidence type="ECO:0000256" key="5">
    <source>
        <dbReference type="ARBA" id="ARBA00022741"/>
    </source>
</evidence>
<keyword evidence="9" id="KW-0472">Membrane</keyword>
<evidence type="ECO:0000313" key="12">
    <source>
        <dbReference type="Proteomes" id="UP000306918"/>
    </source>
</evidence>
<gene>
    <name evidence="11" type="ORF">FAM09_16845</name>
</gene>
<protein>
    <recommendedName>
        <fullName evidence="2">histidine kinase</fullName>
        <ecNumber evidence="2">2.7.13.3</ecNumber>
    </recommendedName>
</protein>
<evidence type="ECO:0000256" key="6">
    <source>
        <dbReference type="ARBA" id="ARBA00022777"/>
    </source>
</evidence>
<evidence type="ECO:0000256" key="9">
    <source>
        <dbReference type="SAM" id="Phobius"/>
    </source>
</evidence>
<dbReference type="OrthoDB" id="5401121at2"/>
<dbReference type="PROSITE" id="PS50109">
    <property type="entry name" value="HIS_KIN"/>
    <property type="match status" value="1"/>
</dbReference>
<evidence type="ECO:0000256" key="3">
    <source>
        <dbReference type="ARBA" id="ARBA00022553"/>
    </source>
</evidence>
<dbReference type="Pfam" id="PF02518">
    <property type="entry name" value="HATPase_c"/>
    <property type="match status" value="1"/>
</dbReference>
<dbReference type="EC" id="2.7.13.3" evidence="2"/>
<dbReference type="GO" id="GO:0005524">
    <property type="term" value="F:ATP binding"/>
    <property type="evidence" value="ECO:0007669"/>
    <property type="project" value="UniProtKB-KW"/>
</dbReference>
<dbReference type="SUPFAM" id="SSF55874">
    <property type="entry name" value="ATPase domain of HSP90 chaperone/DNA topoisomerase II/histidine kinase"/>
    <property type="match status" value="1"/>
</dbReference>
<keyword evidence="8" id="KW-0902">Two-component regulatory system</keyword>
<reference evidence="11 12" key="1">
    <citation type="submission" date="2019-04" db="EMBL/GenBank/DDBJ databases">
        <title>Niastella caeni sp. nov., isolated from activated sludge.</title>
        <authorList>
            <person name="Sheng M."/>
        </authorList>
    </citation>
    <scope>NUCLEOTIDE SEQUENCE [LARGE SCALE GENOMIC DNA]</scope>
    <source>
        <strain evidence="11 12">HX-2-15</strain>
    </source>
</reference>
<keyword evidence="5" id="KW-0547">Nucleotide-binding</keyword>
<dbReference type="InterPro" id="IPR036890">
    <property type="entry name" value="HATPase_C_sf"/>
</dbReference>
<dbReference type="CDD" id="cd16917">
    <property type="entry name" value="HATPase_UhpB-NarQ-NarX-like"/>
    <property type="match status" value="1"/>
</dbReference>
<keyword evidence="4" id="KW-0808">Transferase</keyword>
<dbReference type="RefSeq" id="WP_136578298.1">
    <property type="nucleotide sequence ID" value="NZ_STFF01000004.1"/>
</dbReference>
<keyword evidence="7" id="KW-0067">ATP-binding</keyword>
<keyword evidence="6" id="KW-0418">Kinase</keyword>
<dbReference type="PANTHER" id="PTHR24421">
    <property type="entry name" value="NITRATE/NITRITE SENSOR PROTEIN NARX-RELATED"/>
    <property type="match status" value="1"/>
</dbReference>
<feature type="transmembrane region" description="Helical" evidence="9">
    <location>
        <begin position="12"/>
        <end position="33"/>
    </location>
</feature>
<keyword evidence="3" id="KW-0597">Phosphoprotein</keyword>
<evidence type="ECO:0000256" key="1">
    <source>
        <dbReference type="ARBA" id="ARBA00000085"/>
    </source>
</evidence>
<dbReference type="SMART" id="SM00387">
    <property type="entry name" value="HATPase_c"/>
    <property type="match status" value="1"/>
</dbReference>
<organism evidence="11 12">
    <name type="scientific">Niastella caeni</name>
    <dbReference type="NCBI Taxonomy" id="2569763"/>
    <lineage>
        <taxon>Bacteria</taxon>
        <taxon>Pseudomonadati</taxon>
        <taxon>Bacteroidota</taxon>
        <taxon>Chitinophagia</taxon>
        <taxon>Chitinophagales</taxon>
        <taxon>Chitinophagaceae</taxon>
        <taxon>Niastella</taxon>
    </lineage>
</organism>
<sequence length="262" mass="29971">MQIFSKDLTFLIGVASVIFLIAPVSLIAFVMLYNSRKKRHEQEKEWLKTNFENELLKSQMEVHEQTMQNVASTLHDNIGQLLSLLVVTLSTIKSDQPLRVPEKVDSATELAKRSIKELRQLSRLMYGQELIRMGLAEAIAFELDYLKTAGLHTIRFHNNYRSKEGQTDKEIILFRIFQEVLNNAVRHAEATTIDVTIDQNEQYLELTIKDNGKGFNEKDLLKEKKGMGLFNIRKRVALIAGEVDIITAPENGTEIKIVIPYP</sequence>
<feature type="domain" description="Histidine kinase" evidence="10">
    <location>
        <begin position="173"/>
        <end position="262"/>
    </location>
</feature>
<evidence type="ECO:0000256" key="8">
    <source>
        <dbReference type="ARBA" id="ARBA00023012"/>
    </source>
</evidence>
<dbReference type="Gene3D" id="3.30.565.10">
    <property type="entry name" value="Histidine kinase-like ATPase, C-terminal domain"/>
    <property type="match status" value="1"/>
</dbReference>
<dbReference type="Proteomes" id="UP000306918">
    <property type="component" value="Unassembled WGS sequence"/>
</dbReference>
<dbReference type="InterPro" id="IPR050482">
    <property type="entry name" value="Sensor_HK_TwoCompSys"/>
</dbReference>
<dbReference type="EMBL" id="STFF01000004">
    <property type="protein sequence ID" value="THU38343.1"/>
    <property type="molecule type" value="Genomic_DNA"/>
</dbReference>
<dbReference type="Pfam" id="PF07730">
    <property type="entry name" value="HisKA_3"/>
    <property type="match status" value="1"/>
</dbReference>
<keyword evidence="12" id="KW-1185">Reference proteome</keyword>
<keyword evidence="9" id="KW-0812">Transmembrane</keyword>
<comment type="caution">
    <text evidence="11">The sequence shown here is derived from an EMBL/GenBank/DDBJ whole genome shotgun (WGS) entry which is preliminary data.</text>
</comment>
<dbReference type="InterPro" id="IPR003594">
    <property type="entry name" value="HATPase_dom"/>
</dbReference>
<proteinExistence type="predicted"/>
<dbReference type="GO" id="GO:0000155">
    <property type="term" value="F:phosphorelay sensor kinase activity"/>
    <property type="evidence" value="ECO:0007669"/>
    <property type="project" value="InterPro"/>
</dbReference>
<evidence type="ECO:0000313" key="11">
    <source>
        <dbReference type="EMBL" id="THU38343.1"/>
    </source>
</evidence>
<dbReference type="InterPro" id="IPR005467">
    <property type="entry name" value="His_kinase_dom"/>
</dbReference>
<keyword evidence="9" id="KW-1133">Transmembrane helix</keyword>
<name>A0A4S8HS92_9BACT</name>
<dbReference type="AlphaFoldDB" id="A0A4S8HS92"/>
<evidence type="ECO:0000256" key="4">
    <source>
        <dbReference type="ARBA" id="ARBA00022679"/>
    </source>
</evidence>
<evidence type="ECO:0000259" key="10">
    <source>
        <dbReference type="PROSITE" id="PS50109"/>
    </source>
</evidence>
<comment type="catalytic activity">
    <reaction evidence="1">
        <text>ATP + protein L-histidine = ADP + protein N-phospho-L-histidine.</text>
        <dbReference type="EC" id="2.7.13.3"/>
    </reaction>
</comment>
<accession>A0A4S8HS92</accession>
<evidence type="ECO:0000256" key="7">
    <source>
        <dbReference type="ARBA" id="ARBA00022840"/>
    </source>
</evidence>
<dbReference type="Gene3D" id="1.20.5.1930">
    <property type="match status" value="1"/>
</dbReference>
<evidence type="ECO:0000256" key="2">
    <source>
        <dbReference type="ARBA" id="ARBA00012438"/>
    </source>
</evidence>
<dbReference type="PANTHER" id="PTHR24421:SF10">
    <property type="entry name" value="NITRATE_NITRITE SENSOR PROTEIN NARQ"/>
    <property type="match status" value="1"/>
</dbReference>